<evidence type="ECO:0000313" key="1">
    <source>
        <dbReference type="EMBL" id="QIV96479.1"/>
    </source>
</evidence>
<sequence>MSLSEKELSELCNLIVCKVRKFIPYSTNLPFFLVENNDNPIHQTQVQINAPSCSWNTPLVIRKELSALSSLLCGVGDCTEQSKVILTLFKLINIPNLNNYRCDIVRINEWTHHFNILYPEQYTKDIHESLSKLAMDKKVSFPNWITSIANKPYDVWILDGWIKLGCKIDNTILGKISSKVSKLQPLNNSLFGKQDLVYLEDTTKVINDNERGIKLHNQDQEYRNRFLDAFSPLIDELLNSSLFLSQIDYRNSMRQSSIGRYMNNENTIYDNKPYTQMGKFNDLNYTPITLNYKKIQVDLMYFFVKELIAATSFWMNYFSSESKKDHLIKYKIFYEQNKSRSFQLNIIEGHLSNILAICLSERTIKNNDNYSYSIQTKSGNKALSLLNSQRFIDLKNILTKSEEKITYDDLRDYVTRTILPMNYSENGFDKNRLYEKTEYLKYKPDWF</sequence>
<keyword evidence="2" id="KW-1185">Reference proteome</keyword>
<dbReference type="EMBL" id="CP038241">
    <property type="protein sequence ID" value="QIV96479.1"/>
    <property type="molecule type" value="Genomic_DNA"/>
</dbReference>
<dbReference type="Proteomes" id="UP000502004">
    <property type="component" value="Chromosome"/>
</dbReference>
<dbReference type="KEGG" id="aii:E4K63_06400"/>
<name>A0AAE7CRL0_9GAMM</name>
<proteinExistence type="predicted"/>
<dbReference type="RefSeq" id="WP_133942330.1">
    <property type="nucleotide sequence ID" value="NZ_CP038241.1"/>
</dbReference>
<accession>A0AAE7CRL0</accession>
<evidence type="ECO:0000313" key="2">
    <source>
        <dbReference type="Proteomes" id="UP000502004"/>
    </source>
</evidence>
<dbReference type="AlphaFoldDB" id="A0AAE7CRL0"/>
<organism evidence="1 2">
    <name type="scientific">Allofrancisella inopinata</name>
    <dbReference type="NCBI Taxonomy" id="1085647"/>
    <lineage>
        <taxon>Bacteria</taxon>
        <taxon>Pseudomonadati</taxon>
        <taxon>Pseudomonadota</taxon>
        <taxon>Gammaproteobacteria</taxon>
        <taxon>Thiotrichales</taxon>
        <taxon>Francisellaceae</taxon>
        <taxon>Allofrancisella</taxon>
    </lineage>
</organism>
<protein>
    <submittedName>
        <fullName evidence="1">Uncharacterized protein</fullName>
    </submittedName>
</protein>
<reference evidence="1 2" key="1">
    <citation type="submission" date="2019-03" db="EMBL/GenBank/DDBJ databases">
        <title>Complete Genome Sequence of Allofrancisella inopinata Strain SYSU YG23 Isolated from Water-Cooling Systems in China.</title>
        <authorList>
            <person name="Ohrman C."/>
            <person name="Uneklint I."/>
            <person name="Sjodin A."/>
        </authorList>
    </citation>
    <scope>NUCLEOTIDE SEQUENCE [LARGE SCALE GENOMIC DNA]</scope>
    <source>
        <strain evidence="1 2">SYSU YG23</strain>
    </source>
</reference>
<gene>
    <name evidence="1" type="ORF">E4K63_06400</name>
</gene>